<dbReference type="GO" id="GO:0000139">
    <property type="term" value="C:Golgi membrane"/>
    <property type="evidence" value="ECO:0007669"/>
    <property type="project" value="UniProtKB-SubCell"/>
</dbReference>
<dbReference type="GO" id="GO:0000026">
    <property type="term" value="F:alpha-1,2-mannosyltransferase activity"/>
    <property type="evidence" value="ECO:0007669"/>
    <property type="project" value="TreeGrafter"/>
</dbReference>
<accession>A0A421FTW4</accession>
<protein>
    <submittedName>
        <fullName evidence="9">Uncharacterized protein</fullName>
    </submittedName>
</protein>
<gene>
    <name evidence="9" type="ORF">BBJ29_010057</name>
</gene>
<keyword evidence="5" id="KW-1133">Transmembrane helix</keyword>
<evidence type="ECO:0000256" key="3">
    <source>
        <dbReference type="ARBA" id="ARBA00022692"/>
    </source>
</evidence>
<evidence type="ECO:0000313" key="9">
    <source>
        <dbReference type="EMBL" id="RLN51430.1"/>
    </source>
</evidence>
<evidence type="ECO:0000256" key="6">
    <source>
        <dbReference type="ARBA" id="ARBA00023034"/>
    </source>
</evidence>
<dbReference type="PANTHER" id="PTHR31646:SF1">
    <property type="entry name" value="ALPHA-1,2-MANNOSYLTRANSFERASE MNN2"/>
    <property type="match status" value="1"/>
</dbReference>
<dbReference type="GO" id="GO:0046354">
    <property type="term" value="P:mannan biosynthetic process"/>
    <property type="evidence" value="ECO:0007669"/>
    <property type="project" value="TreeGrafter"/>
</dbReference>
<sequence length="169" mass="19537">MMDALPALAGRAVNGSYCGMTMVQHDAQGEVLFLHRNQHKLTGKQEYRLQNVNDTKVNISVSEALGAPQSDEYPDPVIWTHLMTYRVGISPKFYWIDAYRAAPQFPQWQPCYGRRYMDKARHFDVEEFSNLSFAGIETNLRRYAMEAAQLRQAQDFTRKEVRPTNITDE</sequence>
<evidence type="ECO:0000256" key="2">
    <source>
        <dbReference type="ARBA" id="ARBA00004606"/>
    </source>
</evidence>
<keyword evidence="6" id="KW-0333">Golgi apparatus</keyword>
<reference evidence="9 10" key="1">
    <citation type="submission" date="2018-07" db="EMBL/GenBank/DDBJ databases">
        <title>Genome sequencing of oomycete isolates from Chile give support for New Zealand origin for Phytophthora kernoviae and make available the first Nothophytophthora sp. genome.</title>
        <authorList>
            <person name="Studholme D.J."/>
            <person name="Sanfuentes E."/>
            <person name="Panda P."/>
            <person name="Hill R."/>
            <person name="Sambles C."/>
            <person name="Grant M."/>
            <person name="Williams N.M."/>
            <person name="Mcdougal R.L."/>
        </authorList>
    </citation>
    <scope>NUCLEOTIDE SEQUENCE [LARGE SCALE GENOMIC DNA]</scope>
    <source>
        <strain evidence="9">Chile7</strain>
    </source>
</reference>
<evidence type="ECO:0000313" key="10">
    <source>
        <dbReference type="Proteomes" id="UP000284657"/>
    </source>
</evidence>
<evidence type="ECO:0000256" key="1">
    <source>
        <dbReference type="ARBA" id="ARBA00004394"/>
    </source>
</evidence>
<comment type="caution">
    <text evidence="9">The sequence shown here is derived from an EMBL/GenBank/DDBJ whole genome shotgun (WGS) entry which is preliminary data.</text>
</comment>
<evidence type="ECO:0000256" key="8">
    <source>
        <dbReference type="ARBA" id="ARBA00037847"/>
    </source>
</evidence>
<keyword evidence="4" id="KW-0735">Signal-anchor</keyword>
<evidence type="ECO:0000256" key="7">
    <source>
        <dbReference type="ARBA" id="ARBA00023136"/>
    </source>
</evidence>
<dbReference type="PANTHER" id="PTHR31646">
    <property type="entry name" value="ALPHA-1,2-MANNOSYLTRANSFERASE MNN2"/>
    <property type="match status" value="1"/>
</dbReference>
<name>A0A421FTW4_9STRA</name>
<evidence type="ECO:0000256" key="5">
    <source>
        <dbReference type="ARBA" id="ARBA00022989"/>
    </source>
</evidence>
<keyword evidence="7" id="KW-0472">Membrane</keyword>
<dbReference type="EMBL" id="MBAD02001862">
    <property type="protein sequence ID" value="RLN51430.1"/>
    <property type="molecule type" value="Genomic_DNA"/>
</dbReference>
<dbReference type="Proteomes" id="UP000284657">
    <property type="component" value="Unassembled WGS sequence"/>
</dbReference>
<organism evidence="9 10">
    <name type="scientific">Phytophthora kernoviae</name>
    <dbReference type="NCBI Taxonomy" id="325452"/>
    <lineage>
        <taxon>Eukaryota</taxon>
        <taxon>Sar</taxon>
        <taxon>Stramenopiles</taxon>
        <taxon>Oomycota</taxon>
        <taxon>Peronosporomycetes</taxon>
        <taxon>Peronosporales</taxon>
        <taxon>Peronosporaceae</taxon>
        <taxon>Phytophthora</taxon>
    </lineage>
</organism>
<keyword evidence="3" id="KW-0812">Transmembrane</keyword>
<dbReference type="AlphaFoldDB" id="A0A421FTW4"/>
<comment type="subcellular location">
    <subcellularLocation>
        <location evidence="8">Endomembrane system</location>
        <topology evidence="8">Single-pass membrane protein</topology>
    </subcellularLocation>
    <subcellularLocation>
        <location evidence="1">Golgi apparatus membrane</location>
    </subcellularLocation>
    <subcellularLocation>
        <location evidence="2">Membrane</location>
        <topology evidence="2">Single-pass type II membrane protein</topology>
    </subcellularLocation>
</comment>
<evidence type="ECO:0000256" key="4">
    <source>
        <dbReference type="ARBA" id="ARBA00022968"/>
    </source>
</evidence>
<proteinExistence type="predicted"/>